<dbReference type="Proteomes" id="UP000324222">
    <property type="component" value="Unassembled WGS sequence"/>
</dbReference>
<comment type="caution">
    <text evidence="2">The sequence shown here is derived from an EMBL/GenBank/DDBJ whole genome shotgun (WGS) entry which is preliminary data.</text>
</comment>
<sequence>MDNKKETQAGEKENGNTGRRRNRGRKIEKKEKKHDQGMRNWMKTETRKKGEEEKEHEGEEKEIHEDPSQLDRQQGNTSEEGHARLHNATHSSGPSWQLVCLGAVYTRPNKILNRKYV</sequence>
<feature type="compositionally biased region" description="Basic and acidic residues" evidence="1">
    <location>
        <begin position="28"/>
        <end position="69"/>
    </location>
</feature>
<dbReference type="AlphaFoldDB" id="A0A5B7K332"/>
<accession>A0A5B7K332</accession>
<dbReference type="EMBL" id="VSRR010125549">
    <property type="protein sequence ID" value="MPD01044.1"/>
    <property type="molecule type" value="Genomic_DNA"/>
</dbReference>
<feature type="compositionally biased region" description="Basic residues" evidence="1">
    <location>
        <begin position="18"/>
        <end position="27"/>
    </location>
</feature>
<proteinExistence type="predicted"/>
<name>A0A5B7K332_PORTR</name>
<feature type="compositionally biased region" description="Basic and acidic residues" evidence="1">
    <location>
        <begin position="1"/>
        <end position="14"/>
    </location>
</feature>
<protein>
    <submittedName>
        <fullName evidence="2">Uncharacterized protein</fullName>
    </submittedName>
</protein>
<keyword evidence="3" id="KW-1185">Reference proteome</keyword>
<organism evidence="2 3">
    <name type="scientific">Portunus trituberculatus</name>
    <name type="common">Swimming crab</name>
    <name type="synonym">Neptunus trituberculatus</name>
    <dbReference type="NCBI Taxonomy" id="210409"/>
    <lineage>
        <taxon>Eukaryota</taxon>
        <taxon>Metazoa</taxon>
        <taxon>Ecdysozoa</taxon>
        <taxon>Arthropoda</taxon>
        <taxon>Crustacea</taxon>
        <taxon>Multicrustacea</taxon>
        <taxon>Malacostraca</taxon>
        <taxon>Eumalacostraca</taxon>
        <taxon>Eucarida</taxon>
        <taxon>Decapoda</taxon>
        <taxon>Pleocyemata</taxon>
        <taxon>Brachyura</taxon>
        <taxon>Eubrachyura</taxon>
        <taxon>Portunoidea</taxon>
        <taxon>Portunidae</taxon>
        <taxon>Portuninae</taxon>
        <taxon>Portunus</taxon>
    </lineage>
</organism>
<reference evidence="2 3" key="1">
    <citation type="submission" date="2019-05" db="EMBL/GenBank/DDBJ databases">
        <title>Another draft genome of Portunus trituberculatus and its Hox gene families provides insights of decapod evolution.</title>
        <authorList>
            <person name="Jeong J.-H."/>
            <person name="Song I."/>
            <person name="Kim S."/>
            <person name="Choi T."/>
            <person name="Kim D."/>
            <person name="Ryu S."/>
            <person name="Kim W."/>
        </authorList>
    </citation>
    <scope>NUCLEOTIDE SEQUENCE [LARGE SCALE GENOMIC DNA]</scope>
    <source>
        <tissue evidence="2">Muscle</tissue>
    </source>
</reference>
<feature type="region of interest" description="Disordered" evidence="1">
    <location>
        <begin position="1"/>
        <end position="94"/>
    </location>
</feature>
<evidence type="ECO:0000313" key="3">
    <source>
        <dbReference type="Proteomes" id="UP000324222"/>
    </source>
</evidence>
<evidence type="ECO:0000256" key="1">
    <source>
        <dbReference type="SAM" id="MobiDB-lite"/>
    </source>
</evidence>
<evidence type="ECO:0000313" key="2">
    <source>
        <dbReference type="EMBL" id="MPD01044.1"/>
    </source>
</evidence>
<gene>
    <name evidence="2" type="ORF">E2C01_096556</name>
</gene>